<comment type="caution">
    <text evidence="7">The sequence shown here is derived from an EMBL/GenBank/DDBJ whole genome shotgun (WGS) entry which is preliminary data.</text>
</comment>
<keyword evidence="3 6" id="KW-0812">Transmembrane</keyword>
<dbReference type="EMBL" id="JRFA01000028">
    <property type="protein sequence ID" value="KGN72489.1"/>
    <property type="molecule type" value="Genomic_DNA"/>
</dbReference>
<dbReference type="STRING" id="28115.HQ47_09675"/>
<dbReference type="InterPro" id="IPR006214">
    <property type="entry name" value="Bax_inhibitor_1-related"/>
</dbReference>
<keyword evidence="8" id="KW-1185">Reference proteome</keyword>
<dbReference type="PANTHER" id="PTHR23291:SF50">
    <property type="entry name" value="PROTEIN LIFEGUARD 4"/>
    <property type="match status" value="1"/>
</dbReference>
<dbReference type="eggNOG" id="COG0670">
    <property type="taxonomic scope" value="Bacteria"/>
</dbReference>
<comment type="subcellular location">
    <subcellularLocation>
        <location evidence="1">Membrane</location>
        <topology evidence="1">Multi-pass membrane protein</topology>
    </subcellularLocation>
</comment>
<evidence type="ECO:0000313" key="8">
    <source>
        <dbReference type="Proteomes" id="UP000030103"/>
    </source>
</evidence>
<dbReference type="Proteomes" id="UP000030103">
    <property type="component" value="Unassembled WGS sequence"/>
</dbReference>
<dbReference type="CDD" id="cd10432">
    <property type="entry name" value="BI-1-like_bacterial"/>
    <property type="match status" value="1"/>
</dbReference>
<accession>A0A0A2E7Q3</accession>
<proteinExistence type="inferred from homology"/>
<sequence length="234" mass="25906">MDFNNRVTQTGAYVAGSVMSKLLSKVFLWMTIALGITGLTSMLVYNSSFVFTLMQNPMLMWGLVIAELIMVIALSAAINKISFTAATLMFIIYSILNSVMLSSIFLIYTQASISLAFFVTAGTFGAMTLWGYTTRRDLSKMGSILFMALIGLIIATIVNIFLKSSAIYWITTYAGVLIFTGLTAWDVQKIKRMLSTADEVNDTTKKVALLGALSLYLDFINLFLYILRIFGNKN</sequence>
<feature type="transmembrane region" description="Helical" evidence="6">
    <location>
        <begin position="207"/>
        <end position="227"/>
    </location>
</feature>
<feature type="transmembrane region" description="Helical" evidence="6">
    <location>
        <begin position="58"/>
        <end position="78"/>
    </location>
</feature>
<protein>
    <submittedName>
        <fullName evidence="7">Membrane protein</fullName>
    </submittedName>
</protein>
<feature type="transmembrane region" description="Helical" evidence="6">
    <location>
        <begin position="26"/>
        <end position="46"/>
    </location>
</feature>
<evidence type="ECO:0000256" key="1">
    <source>
        <dbReference type="ARBA" id="ARBA00004141"/>
    </source>
</evidence>
<feature type="transmembrane region" description="Helical" evidence="6">
    <location>
        <begin position="113"/>
        <end position="132"/>
    </location>
</feature>
<evidence type="ECO:0000256" key="2">
    <source>
        <dbReference type="ARBA" id="ARBA00010350"/>
    </source>
</evidence>
<comment type="similarity">
    <text evidence="2 6">Belongs to the BI1 family.</text>
</comment>
<dbReference type="PANTHER" id="PTHR23291">
    <property type="entry name" value="BAX INHIBITOR-RELATED"/>
    <property type="match status" value="1"/>
</dbReference>
<dbReference type="OrthoDB" id="9793828at2"/>
<gene>
    <name evidence="7" type="ORF">HQ47_09675</name>
</gene>
<evidence type="ECO:0000313" key="7">
    <source>
        <dbReference type="EMBL" id="KGN72489.1"/>
    </source>
</evidence>
<keyword evidence="4 6" id="KW-1133">Transmembrane helix</keyword>
<reference evidence="7 8" key="1">
    <citation type="submission" date="2014-09" db="EMBL/GenBank/DDBJ databases">
        <title>Draft Genome Sequence of Porphyromonas macacae COT-192_OH2859.</title>
        <authorList>
            <person name="Wallis C."/>
            <person name="Deusch O."/>
            <person name="O'Flynn C."/>
            <person name="Davis I."/>
            <person name="Horsfall A."/>
            <person name="Kirkwood N."/>
            <person name="Harris S."/>
            <person name="Eisen J.A."/>
            <person name="Coil D.A."/>
            <person name="Darling A.E."/>
            <person name="Jospin G."/>
            <person name="Alexiev A."/>
        </authorList>
    </citation>
    <scope>NUCLEOTIDE SEQUENCE [LARGE SCALE GENOMIC DNA]</scope>
    <source>
        <strain evidence="8">COT-192 OH2859</strain>
    </source>
</reference>
<name>A0A0A2E7Q3_9PORP</name>
<feature type="transmembrane region" description="Helical" evidence="6">
    <location>
        <begin position="85"/>
        <end position="107"/>
    </location>
</feature>
<feature type="transmembrane region" description="Helical" evidence="6">
    <location>
        <begin position="168"/>
        <end position="187"/>
    </location>
</feature>
<keyword evidence="5 6" id="KW-0472">Membrane</keyword>
<evidence type="ECO:0000256" key="3">
    <source>
        <dbReference type="ARBA" id="ARBA00022692"/>
    </source>
</evidence>
<dbReference type="GO" id="GO:0005886">
    <property type="term" value="C:plasma membrane"/>
    <property type="evidence" value="ECO:0007669"/>
    <property type="project" value="TreeGrafter"/>
</dbReference>
<dbReference type="RefSeq" id="WP_036875084.1">
    <property type="nucleotide sequence ID" value="NZ_JRFA01000028.1"/>
</dbReference>
<evidence type="ECO:0000256" key="6">
    <source>
        <dbReference type="RuleBase" id="RU004379"/>
    </source>
</evidence>
<evidence type="ECO:0000256" key="5">
    <source>
        <dbReference type="ARBA" id="ARBA00023136"/>
    </source>
</evidence>
<organism evidence="7 8">
    <name type="scientific">Porphyromonas macacae</name>
    <dbReference type="NCBI Taxonomy" id="28115"/>
    <lineage>
        <taxon>Bacteria</taxon>
        <taxon>Pseudomonadati</taxon>
        <taxon>Bacteroidota</taxon>
        <taxon>Bacteroidia</taxon>
        <taxon>Bacteroidales</taxon>
        <taxon>Porphyromonadaceae</taxon>
        <taxon>Porphyromonas</taxon>
    </lineage>
</organism>
<dbReference type="AlphaFoldDB" id="A0A0A2E7Q3"/>
<evidence type="ECO:0000256" key="4">
    <source>
        <dbReference type="ARBA" id="ARBA00022989"/>
    </source>
</evidence>
<dbReference type="Pfam" id="PF01027">
    <property type="entry name" value="Bax1-I"/>
    <property type="match status" value="1"/>
</dbReference>
<feature type="transmembrane region" description="Helical" evidence="6">
    <location>
        <begin position="144"/>
        <end position="162"/>
    </location>
</feature>